<dbReference type="EnsemblProtists" id="HpaT801363">
    <property type="protein sequence ID" value="HpaP801363"/>
    <property type="gene ID" value="HpaG801363"/>
</dbReference>
<dbReference type="VEuPathDB" id="FungiDB:HpaG801363"/>
<dbReference type="InParanoid" id="M4B513"/>
<accession>M4B513</accession>
<sequence>MENTVEMCTSKSNEHVRDGNLCTFCLSRSKASTRTPAISTRTIEQHRVAHARVRVKIALKAQKQKRLKVECKAKDEEGVTVFFAKRQSIMEATHMFERSEQLTGWQTRGRGYV</sequence>
<reference evidence="1" key="2">
    <citation type="submission" date="2015-06" db="UniProtKB">
        <authorList>
            <consortium name="EnsemblProtists"/>
        </authorList>
    </citation>
    <scope>IDENTIFICATION</scope>
    <source>
        <strain evidence="1">Emoy2</strain>
    </source>
</reference>
<evidence type="ECO:0000313" key="2">
    <source>
        <dbReference type="Proteomes" id="UP000011713"/>
    </source>
</evidence>
<proteinExistence type="predicted"/>
<protein>
    <submittedName>
        <fullName evidence="1">Uncharacterized protein</fullName>
    </submittedName>
</protein>
<evidence type="ECO:0000313" key="1">
    <source>
        <dbReference type="EnsemblProtists" id="HpaP801363"/>
    </source>
</evidence>
<dbReference type="Proteomes" id="UP000011713">
    <property type="component" value="Unassembled WGS sequence"/>
</dbReference>
<name>M4B513_HYAAE</name>
<dbReference type="EMBL" id="JH598325">
    <property type="status" value="NOT_ANNOTATED_CDS"/>
    <property type="molecule type" value="Genomic_DNA"/>
</dbReference>
<keyword evidence="2" id="KW-1185">Reference proteome</keyword>
<reference evidence="2" key="1">
    <citation type="journal article" date="2010" name="Science">
        <title>Signatures of adaptation to obligate biotrophy in the Hyaloperonospora arabidopsidis genome.</title>
        <authorList>
            <person name="Baxter L."/>
            <person name="Tripathy S."/>
            <person name="Ishaque N."/>
            <person name="Boot N."/>
            <person name="Cabral A."/>
            <person name="Kemen E."/>
            <person name="Thines M."/>
            <person name="Ah-Fong A."/>
            <person name="Anderson R."/>
            <person name="Badejoko W."/>
            <person name="Bittner-Eddy P."/>
            <person name="Boore J.L."/>
            <person name="Chibucos M.C."/>
            <person name="Coates M."/>
            <person name="Dehal P."/>
            <person name="Delehaunty K."/>
            <person name="Dong S."/>
            <person name="Downton P."/>
            <person name="Dumas B."/>
            <person name="Fabro G."/>
            <person name="Fronick C."/>
            <person name="Fuerstenberg S.I."/>
            <person name="Fulton L."/>
            <person name="Gaulin E."/>
            <person name="Govers F."/>
            <person name="Hughes L."/>
            <person name="Humphray S."/>
            <person name="Jiang R.H."/>
            <person name="Judelson H."/>
            <person name="Kamoun S."/>
            <person name="Kyung K."/>
            <person name="Meijer H."/>
            <person name="Minx P."/>
            <person name="Morris P."/>
            <person name="Nelson J."/>
            <person name="Phuntumart V."/>
            <person name="Qutob D."/>
            <person name="Rehmany A."/>
            <person name="Rougon-Cardoso A."/>
            <person name="Ryden P."/>
            <person name="Torto-Alalibo T."/>
            <person name="Studholme D."/>
            <person name="Wang Y."/>
            <person name="Win J."/>
            <person name="Wood J."/>
            <person name="Clifton S.W."/>
            <person name="Rogers J."/>
            <person name="Van den Ackerveken G."/>
            <person name="Jones J.D."/>
            <person name="McDowell J.M."/>
            <person name="Beynon J."/>
            <person name="Tyler B.M."/>
        </authorList>
    </citation>
    <scope>NUCLEOTIDE SEQUENCE [LARGE SCALE GENOMIC DNA]</scope>
    <source>
        <strain evidence="2">Emoy2</strain>
    </source>
</reference>
<organism evidence="1 2">
    <name type="scientific">Hyaloperonospora arabidopsidis (strain Emoy2)</name>
    <name type="common">Downy mildew agent</name>
    <name type="synonym">Peronospora arabidopsidis</name>
    <dbReference type="NCBI Taxonomy" id="559515"/>
    <lineage>
        <taxon>Eukaryota</taxon>
        <taxon>Sar</taxon>
        <taxon>Stramenopiles</taxon>
        <taxon>Oomycota</taxon>
        <taxon>Peronosporomycetes</taxon>
        <taxon>Peronosporales</taxon>
        <taxon>Peronosporaceae</taxon>
        <taxon>Hyaloperonospora</taxon>
    </lineage>
</organism>
<dbReference type="AlphaFoldDB" id="M4B513"/>
<dbReference type="HOGENOM" id="CLU_2138313_0_0_1"/>